<protein>
    <submittedName>
        <fullName evidence="2">Uncharacterized protein</fullName>
    </submittedName>
</protein>
<proteinExistence type="predicted"/>
<dbReference type="EMBL" id="JPKZ01000439">
    <property type="protein sequence ID" value="KHN87316.1"/>
    <property type="molecule type" value="Genomic_DNA"/>
</dbReference>
<feature type="region of interest" description="Disordered" evidence="1">
    <location>
        <begin position="45"/>
        <end position="71"/>
    </location>
</feature>
<accession>A0A0B2VUW5</accession>
<keyword evidence="3" id="KW-1185">Reference proteome</keyword>
<comment type="caution">
    <text evidence="2">The sequence shown here is derived from an EMBL/GenBank/DDBJ whole genome shotgun (WGS) entry which is preliminary data.</text>
</comment>
<gene>
    <name evidence="2" type="ORF">Tcan_00082</name>
</gene>
<sequence>MDLPVVIGTPPRLLVCLFILLTFTSTVVYTQSSFEDDIPLRKNHLSGIRPLKPTRRPRPVEPLPIDDSTYPQRSNVRRHHVTTINTVATGSFKNRLLSALKEALSDYDTLSNERTLYSDSSKAQVKPSHRVSHPVPEIVTPVLPSHRDNMTLHRPIPLTPSKVGAIASAEAPNTMVASSAEAITVSTILTHDDETIRHENSEEAKKR</sequence>
<evidence type="ECO:0000313" key="3">
    <source>
        <dbReference type="Proteomes" id="UP000031036"/>
    </source>
</evidence>
<dbReference type="Proteomes" id="UP000031036">
    <property type="component" value="Unassembled WGS sequence"/>
</dbReference>
<reference evidence="2 3" key="1">
    <citation type="submission" date="2014-11" db="EMBL/GenBank/DDBJ databases">
        <title>Genetic blueprint of the zoonotic pathogen Toxocara canis.</title>
        <authorList>
            <person name="Zhu X.-Q."/>
            <person name="Korhonen P.K."/>
            <person name="Cai H."/>
            <person name="Young N.D."/>
            <person name="Nejsum P."/>
            <person name="von Samson-Himmelstjerna G."/>
            <person name="Boag P.R."/>
            <person name="Tan P."/>
            <person name="Li Q."/>
            <person name="Min J."/>
            <person name="Yang Y."/>
            <person name="Wang X."/>
            <person name="Fang X."/>
            <person name="Hall R.S."/>
            <person name="Hofmann A."/>
            <person name="Sternberg P.W."/>
            <person name="Jex A.R."/>
            <person name="Gasser R.B."/>
        </authorList>
    </citation>
    <scope>NUCLEOTIDE SEQUENCE [LARGE SCALE GENOMIC DNA]</scope>
    <source>
        <strain evidence="2">PN_DK_2014</strain>
    </source>
</reference>
<name>A0A0B2VUW5_TOXCA</name>
<dbReference type="AlphaFoldDB" id="A0A0B2VUW5"/>
<feature type="non-terminal residue" evidence="2">
    <location>
        <position position="207"/>
    </location>
</feature>
<organism evidence="2 3">
    <name type="scientific">Toxocara canis</name>
    <name type="common">Canine roundworm</name>
    <dbReference type="NCBI Taxonomy" id="6265"/>
    <lineage>
        <taxon>Eukaryota</taxon>
        <taxon>Metazoa</taxon>
        <taxon>Ecdysozoa</taxon>
        <taxon>Nematoda</taxon>
        <taxon>Chromadorea</taxon>
        <taxon>Rhabditida</taxon>
        <taxon>Spirurina</taxon>
        <taxon>Ascaridomorpha</taxon>
        <taxon>Ascaridoidea</taxon>
        <taxon>Toxocaridae</taxon>
        <taxon>Toxocara</taxon>
    </lineage>
</organism>
<evidence type="ECO:0000256" key="1">
    <source>
        <dbReference type="SAM" id="MobiDB-lite"/>
    </source>
</evidence>
<evidence type="ECO:0000313" key="2">
    <source>
        <dbReference type="EMBL" id="KHN87316.1"/>
    </source>
</evidence>